<evidence type="ECO:0000256" key="2">
    <source>
        <dbReference type="ARBA" id="ARBA00023015"/>
    </source>
</evidence>
<dbReference type="RefSeq" id="WP_093338193.1">
    <property type="nucleotide sequence ID" value="NZ_FOUY01000004.1"/>
</dbReference>
<dbReference type="Pfam" id="PF00196">
    <property type="entry name" value="GerE"/>
    <property type="match status" value="1"/>
</dbReference>
<dbReference type="PROSITE" id="PS50110">
    <property type="entry name" value="RESPONSE_REGULATORY"/>
    <property type="match status" value="1"/>
</dbReference>
<feature type="domain" description="Response regulatory" evidence="7">
    <location>
        <begin position="11"/>
        <end position="125"/>
    </location>
</feature>
<dbReference type="InterPro" id="IPR036388">
    <property type="entry name" value="WH-like_DNA-bd_sf"/>
</dbReference>
<evidence type="ECO:0000256" key="4">
    <source>
        <dbReference type="ARBA" id="ARBA00023163"/>
    </source>
</evidence>
<dbReference type="SUPFAM" id="SSF52172">
    <property type="entry name" value="CheY-like"/>
    <property type="match status" value="1"/>
</dbReference>
<reference evidence="8 9" key="1">
    <citation type="submission" date="2016-10" db="EMBL/GenBank/DDBJ databases">
        <authorList>
            <person name="de Groot N.N."/>
        </authorList>
    </citation>
    <scope>NUCLEOTIDE SEQUENCE [LARGE SCALE GENOMIC DNA]</scope>
    <source>
        <strain evidence="8 9">CGMCC 4.1877</strain>
    </source>
</reference>
<keyword evidence="3" id="KW-0238">DNA-binding</keyword>
<dbReference type="InterPro" id="IPR001789">
    <property type="entry name" value="Sig_transdc_resp-reg_receiver"/>
</dbReference>
<dbReference type="SMART" id="SM00421">
    <property type="entry name" value="HTH_LUXR"/>
    <property type="match status" value="1"/>
</dbReference>
<feature type="modified residue" description="4-aspartylphosphate" evidence="5">
    <location>
        <position position="60"/>
    </location>
</feature>
<dbReference type="CDD" id="cd06170">
    <property type="entry name" value="LuxR_C_like"/>
    <property type="match status" value="1"/>
</dbReference>
<evidence type="ECO:0000256" key="3">
    <source>
        <dbReference type="ARBA" id="ARBA00023125"/>
    </source>
</evidence>
<gene>
    <name evidence="8" type="ORF">SAMN05216207_10046</name>
</gene>
<evidence type="ECO:0000259" key="7">
    <source>
        <dbReference type="PROSITE" id="PS50110"/>
    </source>
</evidence>
<dbReference type="GO" id="GO:0006355">
    <property type="term" value="P:regulation of DNA-templated transcription"/>
    <property type="evidence" value="ECO:0007669"/>
    <property type="project" value="InterPro"/>
</dbReference>
<dbReference type="Proteomes" id="UP000199614">
    <property type="component" value="Unassembled WGS sequence"/>
</dbReference>
<dbReference type="GO" id="GO:0003677">
    <property type="term" value="F:DNA binding"/>
    <property type="evidence" value="ECO:0007669"/>
    <property type="project" value="UniProtKB-KW"/>
</dbReference>
<evidence type="ECO:0000256" key="1">
    <source>
        <dbReference type="ARBA" id="ARBA00022553"/>
    </source>
</evidence>
<dbReference type="PRINTS" id="PR00038">
    <property type="entry name" value="HTHLUXR"/>
</dbReference>
<dbReference type="AlphaFoldDB" id="A0A1I4UBP7"/>
<dbReference type="Pfam" id="PF00072">
    <property type="entry name" value="Response_reg"/>
    <property type="match status" value="1"/>
</dbReference>
<dbReference type="STRING" id="260086.SAMN05216207_10046"/>
<protein>
    <submittedName>
        <fullName evidence="8">Two component transcriptional regulator, LuxR family</fullName>
    </submittedName>
</protein>
<dbReference type="PROSITE" id="PS50043">
    <property type="entry name" value="HTH_LUXR_2"/>
    <property type="match status" value="1"/>
</dbReference>
<dbReference type="InterPro" id="IPR011006">
    <property type="entry name" value="CheY-like_superfamily"/>
</dbReference>
<dbReference type="InterPro" id="IPR016032">
    <property type="entry name" value="Sig_transdc_resp-reg_C-effctor"/>
</dbReference>
<evidence type="ECO:0000313" key="8">
    <source>
        <dbReference type="EMBL" id="SFM86407.1"/>
    </source>
</evidence>
<dbReference type="SMART" id="SM00448">
    <property type="entry name" value="REC"/>
    <property type="match status" value="1"/>
</dbReference>
<dbReference type="Gene3D" id="1.10.10.10">
    <property type="entry name" value="Winged helix-like DNA-binding domain superfamily/Winged helix DNA-binding domain"/>
    <property type="match status" value="1"/>
</dbReference>
<evidence type="ECO:0000256" key="5">
    <source>
        <dbReference type="PROSITE-ProRule" id="PRU00169"/>
    </source>
</evidence>
<keyword evidence="9" id="KW-1185">Reference proteome</keyword>
<dbReference type="FunFam" id="3.40.50.2300:FF:000018">
    <property type="entry name" value="DNA-binding transcriptional regulator NtrC"/>
    <property type="match status" value="1"/>
</dbReference>
<dbReference type="InterPro" id="IPR000792">
    <property type="entry name" value="Tscrpt_reg_LuxR_C"/>
</dbReference>
<keyword evidence="1 5" id="KW-0597">Phosphoprotein</keyword>
<dbReference type="EMBL" id="FOUY01000004">
    <property type="protein sequence ID" value="SFM86407.1"/>
    <property type="molecule type" value="Genomic_DNA"/>
</dbReference>
<evidence type="ECO:0000313" key="9">
    <source>
        <dbReference type="Proteomes" id="UP000199614"/>
    </source>
</evidence>
<sequence>MTAVEPNPAPVVHIVDDDEDLRHSLKFLLASVDIQALDYPDAPTFLAEFDPAEPAVVIVDVRMPGMSGFQLQEELAARDYPAPVIFCSAHGDIPMSVRALSQGAVDFLEKPYEAQRILEVVQKQQVDARERFTAHAARSDVQGRLEGLTQREREVLRLVIDGMASQAVASRLGTSVKTIDVHRARIKAKTGSESLGALVRDVLLHRVEV</sequence>
<evidence type="ECO:0000259" key="6">
    <source>
        <dbReference type="PROSITE" id="PS50043"/>
    </source>
</evidence>
<proteinExistence type="predicted"/>
<dbReference type="GO" id="GO:0000160">
    <property type="term" value="P:phosphorelay signal transduction system"/>
    <property type="evidence" value="ECO:0007669"/>
    <property type="project" value="InterPro"/>
</dbReference>
<dbReference type="PANTHER" id="PTHR44688">
    <property type="entry name" value="DNA-BINDING TRANSCRIPTIONAL ACTIVATOR DEVR_DOSR"/>
    <property type="match status" value="1"/>
</dbReference>
<organism evidence="8 9">
    <name type="scientific">Pseudonocardia ammonioxydans</name>
    <dbReference type="NCBI Taxonomy" id="260086"/>
    <lineage>
        <taxon>Bacteria</taxon>
        <taxon>Bacillati</taxon>
        <taxon>Actinomycetota</taxon>
        <taxon>Actinomycetes</taxon>
        <taxon>Pseudonocardiales</taxon>
        <taxon>Pseudonocardiaceae</taxon>
        <taxon>Pseudonocardia</taxon>
    </lineage>
</organism>
<name>A0A1I4UBP7_PSUAM</name>
<feature type="domain" description="HTH luxR-type" evidence="6">
    <location>
        <begin position="141"/>
        <end position="206"/>
    </location>
</feature>
<dbReference type="PANTHER" id="PTHR44688:SF16">
    <property type="entry name" value="DNA-BINDING TRANSCRIPTIONAL ACTIVATOR DEVR_DOSR"/>
    <property type="match status" value="1"/>
</dbReference>
<accession>A0A1I4UBP7</accession>
<dbReference type="OrthoDB" id="9812260at2"/>
<keyword evidence="2" id="KW-0805">Transcription regulation</keyword>
<dbReference type="Gene3D" id="3.40.50.2300">
    <property type="match status" value="1"/>
</dbReference>
<keyword evidence="4" id="KW-0804">Transcription</keyword>
<dbReference type="SUPFAM" id="SSF46894">
    <property type="entry name" value="C-terminal effector domain of the bipartite response regulators"/>
    <property type="match status" value="1"/>
</dbReference>